<comment type="caution">
    <text evidence="3">The sequence shown here is derived from an EMBL/GenBank/DDBJ whole genome shotgun (WGS) entry which is preliminary data.</text>
</comment>
<sequence length="420" mass="44415">MTSTRTAEEIAGIQKNTLRVLVASQIAGSAALAAAVTVGAFVMQDILGQSTPWGGAASATVTMGTAFMAQMLARQMNQHGRRRGLQLGYSFAIIGGLIAGVGAETKTMWVFILGLFLFGNGQASNLLSRYAAADLAQPNNRAAAMSRILFASTFGAVFGPLLIRPAEELGMSLFGWSQYTGPWIFSGIFFFTSLINTTVRLRPDPLEVAGGLNSQAAAGLPKRSFKDVWRIFKGSAEGRLALTSMVISQMTMVAVMTMTPVHLKSHGHETVSAYVISLHIVGMYAFSPLIGKFSDSRGRHNTIMIGALLLMGSTVMSALAGDSPALLFPSLWLLGIGWSFGLIGGSSLLVDSVATESRVRVQGTADLLMSFFGGMAGFSSGFIRKAIGFHWLSNLGTVFAAVLLVSVIVRVGRVSVPKSA</sequence>
<feature type="transmembrane region" description="Helical" evidence="1">
    <location>
        <begin position="332"/>
        <end position="353"/>
    </location>
</feature>
<dbReference type="PROSITE" id="PS50850">
    <property type="entry name" value="MFS"/>
    <property type="match status" value="1"/>
</dbReference>
<feature type="transmembrane region" description="Helical" evidence="1">
    <location>
        <begin position="53"/>
        <end position="73"/>
    </location>
</feature>
<feature type="transmembrane region" description="Helical" evidence="1">
    <location>
        <begin position="144"/>
        <end position="163"/>
    </location>
</feature>
<protein>
    <recommendedName>
        <fullName evidence="2">Major facilitator superfamily (MFS) profile domain-containing protein</fullName>
    </recommendedName>
</protein>
<dbReference type="AlphaFoldDB" id="A0A094S3H0"/>
<feature type="transmembrane region" description="Helical" evidence="1">
    <location>
        <begin position="271"/>
        <end position="290"/>
    </location>
</feature>
<feature type="transmembrane region" description="Helical" evidence="1">
    <location>
        <begin position="85"/>
        <end position="103"/>
    </location>
</feature>
<dbReference type="PANTHER" id="PTHR23534">
    <property type="entry name" value="MFS PERMEASE"/>
    <property type="match status" value="1"/>
</dbReference>
<dbReference type="SUPFAM" id="SSF103473">
    <property type="entry name" value="MFS general substrate transporter"/>
    <property type="match status" value="1"/>
</dbReference>
<feature type="transmembrane region" description="Helical" evidence="1">
    <location>
        <begin position="389"/>
        <end position="409"/>
    </location>
</feature>
<feature type="domain" description="Major facilitator superfamily (MFS) profile" evidence="2">
    <location>
        <begin position="237"/>
        <end position="420"/>
    </location>
</feature>
<gene>
    <name evidence="3" type="ORF">GM51_21720</name>
</gene>
<feature type="transmembrane region" description="Helical" evidence="1">
    <location>
        <begin position="109"/>
        <end position="132"/>
    </location>
</feature>
<dbReference type="InterPro" id="IPR036259">
    <property type="entry name" value="MFS_trans_sf"/>
</dbReference>
<name>A0A094S3H0_9ZZZZ</name>
<keyword evidence="1" id="KW-0812">Transmembrane</keyword>
<feature type="transmembrane region" description="Helical" evidence="1">
    <location>
        <begin position="302"/>
        <end position="320"/>
    </location>
</feature>
<feature type="transmembrane region" description="Helical" evidence="1">
    <location>
        <begin position="183"/>
        <end position="199"/>
    </location>
</feature>
<evidence type="ECO:0000256" key="1">
    <source>
        <dbReference type="SAM" id="Phobius"/>
    </source>
</evidence>
<evidence type="ECO:0000259" key="2">
    <source>
        <dbReference type="PROSITE" id="PS50850"/>
    </source>
</evidence>
<organism evidence="3">
    <name type="scientific">freshwater metagenome</name>
    <dbReference type="NCBI Taxonomy" id="449393"/>
    <lineage>
        <taxon>unclassified sequences</taxon>
        <taxon>metagenomes</taxon>
        <taxon>ecological metagenomes</taxon>
    </lineage>
</organism>
<dbReference type="GO" id="GO:0022857">
    <property type="term" value="F:transmembrane transporter activity"/>
    <property type="evidence" value="ECO:0007669"/>
    <property type="project" value="InterPro"/>
</dbReference>
<dbReference type="Gene3D" id="1.20.1250.20">
    <property type="entry name" value="MFS general substrate transporter like domains"/>
    <property type="match status" value="1"/>
</dbReference>
<reference evidence="3" key="1">
    <citation type="submission" date="2014-06" db="EMBL/GenBank/DDBJ databases">
        <title>Key roles for freshwater Actinobacteria revealed by deep metagenomic sequencing.</title>
        <authorList>
            <person name="Ghai R."/>
            <person name="Mizuno C.M."/>
            <person name="Picazo A."/>
            <person name="Camacho A."/>
            <person name="Rodriguez-Valera F."/>
        </authorList>
    </citation>
    <scope>NUCLEOTIDE SEQUENCE</scope>
</reference>
<keyword evidence="1" id="KW-1133">Transmembrane helix</keyword>
<dbReference type="InterPro" id="IPR020846">
    <property type="entry name" value="MFS_dom"/>
</dbReference>
<dbReference type="InterPro" id="IPR011701">
    <property type="entry name" value="MFS"/>
</dbReference>
<accession>A0A094S3H0</accession>
<feature type="transmembrane region" description="Helical" evidence="1">
    <location>
        <begin position="365"/>
        <end position="383"/>
    </location>
</feature>
<feature type="transmembrane region" description="Helical" evidence="1">
    <location>
        <begin position="240"/>
        <end position="259"/>
    </location>
</feature>
<proteinExistence type="predicted"/>
<dbReference type="EMBL" id="JNSL01000219">
    <property type="protein sequence ID" value="KGA12293.1"/>
    <property type="molecule type" value="Genomic_DNA"/>
</dbReference>
<feature type="transmembrane region" description="Helical" evidence="1">
    <location>
        <begin position="20"/>
        <end position="41"/>
    </location>
</feature>
<dbReference type="PANTHER" id="PTHR23534:SF1">
    <property type="entry name" value="MAJOR FACILITATOR SUPERFAMILY PROTEIN"/>
    <property type="match status" value="1"/>
</dbReference>
<keyword evidence="1" id="KW-0472">Membrane</keyword>
<dbReference type="Pfam" id="PF07690">
    <property type="entry name" value="MFS_1"/>
    <property type="match status" value="1"/>
</dbReference>
<evidence type="ECO:0000313" key="3">
    <source>
        <dbReference type="EMBL" id="KGA12293.1"/>
    </source>
</evidence>